<evidence type="ECO:0000256" key="1">
    <source>
        <dbReference type="ARBA" id="ARBA00023209"/>
    </source>
</evidence>
<dbReference type="GO" id="GO:0006646">
    <property type="term" value="P:phosphatidylethanolamine biosynthetic process"/>
    <property type="evidence" value="ECO:0007669"/>
    <property type="project" value="TreeGrafter"/>
</dbReference>
<dbReference type="GO" id="GO:0005737">
    <property type="term" value="C:cytoplasm"/>
    <property type="evidence" value="ECO:0007669"/>
    <property type="project" value="TreeGrafter"/>
</dbReference>
<evidence type="ECO:0000256" key="2">
    <source>
        <dbReference type="ARBA" id="ARBA00023264"/>
    </source>
</evidence>
<sequence>MVTAFCESFESDFDALKSPEYLTLTFLMNYGNDMTEKAVRICRAYLPGAWKKITAGDVEVNRISGGLSNWLYHVRLAKHVNNLSDNCPKEVLLRLYGQSHGECGAHHIITESVIFALLSERKLGPRLHGVFAGGRIEEYVPARPLRLAELRHPKISMLIAEKMAAIHSLNLPLSRDPTWLWDTMMRWYNDIGDVNTLEFKHSKLKNLLKTDLYGEVKWLRMYLSQLHSPVVFSHNDMQEGNILVKNNALPSNSVDAPAERFERLNASSLIIIDYEYCAYNYRSYEIANHFMEWIFDYKVPDYPYFTVLPDQYPTKEQQTDFVQHYLSTMNSSESVTSVLDEVKHFTLASHLLWVLWSLSNGKFSKITFGYWDYAAERLQMYYSLKSQLLSNTTGSILTPRSLRPC</sequence>
<dbReference type="GO" id="GO:0004305">
    <property type="term" value="F:ethanolamine kinase activity"/>
    <property type="evidence" value="ECO:0007669"/>
    <property type="project" value="TreeGrafter"/>
</dbReference>
<protein>
    <recommendedName>
        <fullName evidence="6">Choline/ethanolamine kinase</fullName>
    </recommendedName>
</protein>
<organism evidence="4 5">
    <name type="scientific">Parthenolecanium corni</name>
    <dbReference type="NCBI Taxonomy" id="536013"/>
    <lineage>
        <taxon>Eukaryota</taxon>
        <taxon>Metazoa</taxon>
        <taxon>Ecdysozoa</taxon>
        <taxon>Arthropoda</taxon>
        <taxon>Hexapoda</taxon>
        <taxon>Insecta</taxon>
        <taxon>Pterygota</taxon>
        <taxon>Neoptera</taxon>
        <taxon>Paraneoptera</taxon>
        <taxon>Hemiptera</taxon>
        <taxon>Sternorrhyncha</taxon>
        <taxon>Coccoidea</taxon>
        <taxon>Coccidae</taxon>
        <taxon>Parthenolecanium</taxon>
    </lineage>
</organism>
<proteinExistence type="inferred from homology"/>
<reference evidence="4 5" key="1">
    <citation type="submission" date="2024-03" db="EMBL/GenBank/DDBJ databases">
        <title>Adaptation during the transition from Ophiocordyceps entomopathogen to insect associate is accompanied by gene loss and intensified selection.</title>
        <authorList>
            <person name="Ward C.M."/>
            <person name="Onetto C.A."/>
            <person name="Borneman A.R."/>
        </authorList>
    </citation>
    <scope>NUCLEOTIDE SEQUENCE [LARGE SCALE GENOMIC DNA]</scope>
    <source>
        <strain evidence="4">AWRI1</strain>
        <tissue evidence="4">Single Adult Female</tissue>
    </source>
</reference>
<comment type="similarity">
    <text evidence="3">Belongs to the choline/ethanolamine kinase family.</text>
</comment>
<comment type="caution">
    <text evidence="4">The sequence shown here is derived from an EMBL/GenBank/DDBJ whole genome shotgun (WGS) entry which is preliminary data.</text>
</comment>
<name>A0AAN9TIJ9_9HEMI</name>
<keyword evidence="1" id="KW-0443">Lipid metabolism</keyword>
<dbReference type="AlphaFoldDB" id="A0AAN9TIJ9"/>
<evidence type="ECO:0000313" key="4">
    <source>
        <dbReference type="EMBL" id="KAK7590904.1"/>
    </source>
</evidence>
<dbReference type="Proteomes" id="UP001367676">
    <property type="component" value="Unassembled WGS sequence"/>
</dbReference>
<dbReference type="SUPFAM" id="SSF56112">
    <property type="entry name" value="Protein kinase-like (PK-like)"/>
    <property type="match status" value="1"/>
</dbReference>
<dbReference type="InterPro" id="IPR011009">
    <property type="entry name" value="Kinase-like_dom_sf"/>
</dbReference>
<dbReference type="PANTHER" id="PTHR22603:SF93">
    <property type="entry name" value="RE24176P"/>
    <property type="match status" value="1"/>
</dbReference>
<dbReference type="Pfam" id="PF01633">
    <property type="entry name" value="Choline_kinase"/>
    <property type="match status" value="1"/>
</dbReference>
<dbReference type="Gene3D" id="3.90.1200.10">
    <property type="match status" value="1"/>
</dbReference>
<dbReference type="CDD" id="cd05156">
    <property type="entry name" value="ChoK_euk"/>
    <property type="match status" value="1"/>
</dbReference>
<dbReference type="PANTHER" id="PTHR22603">
    <property type="entry name" value="CHOLINE/ETHANOALAMINE KINASE"/>
    <property type="match status" value="1"/>
</dbReference>
<dbReference type="Gene3D" id="3.30.200.20">
    <property type="entry name" value="Phosphorylase Kinase, domain 1"/>
    <property type="match status" value="1"/>
</dbReference>
<evidence type="ECO:0000256" key="3">
    <source>
        <dbReference type="ARBA" id="ARBA00038211"/>
    </source>
</evidence>
<keyword evidence="2" id="KW-1208">Phospholipid metabolism</keyword>
<gene>
    <name evidence="4" type="ORF">V9T40_002517</name>
</gene>
<keyword evidence="1" id="KW-0444">Lipid biosynthesis</keyword>
<keyword evidence="1" id="KW-0594">Phospholipid biosynthesis</keyword>
<evidence type="ECO:0008006" key="6">
    <source>
        <dbReference type="Google" id="ProtNLM"/>
    </source>
</evidence>
<evidence type="ECO:0000313" key="5">
    <source>
        <dbReference type="Proteomes" id="UP001367676"/>
    </source>
</evidence>
<dbReference type="EMBL" id="JBBCAQ010000022">
    <property type="protein sequence ID" value="KAK7590904.1"/>
    <property type="molecule type" value="Genomic_DNA"/>
</dbReference>
<dbReference type="GO" id="GO:0004103">
    <property type="term" value="F:choline kinase activity"/>
    <property type="evidence" value="ECO:0007669"/>
    <property type="project" value="TreeGrafter"/>
</dbReference>
<keyword evidence="5" id="KW-1185">Reference proteome</keyword>
<accession>A0AAN9TIJ9</accession>